<protein>
    <submittedName>
        <fullName evidence="2">Uncharacterized protein</fullName>
    </submittedName>
</protein>
<organism evidence="2">
    <name type="scientific">uncultured Chthoniobacterales bacterium</name>
    <dbReference type="NCBI Taxonomy" id="1836801"/>
    <lineage>
        <taxon>Bacteria</taxon>
        <taxon>Pseudomonadati</taxon>
        <taxon>Verrucomicrobiota</taxon>
        <taxon>Spartobacteria</taxon>
        <taxon>Chthoniobacterales</taxon>
        <taxon>environmental samples</taxon>
    </lineage>
</organism>
<accession>A0A6J4HV57</accession>
<evidence type="ECO:0000313" key="2">
    <source>
        <dbReference type="EMBL" id="CAA9233775.1"/>
    </source>
</evidence>
<proteinExistence type="predicted"/>
<reference evidence="2" key="1">
    <citation type="submission" date="2020-02" db="EMBL/GenBank/DDBJ databases">
        <authorList>
            <person name="Meier V. D."/>
        </authorList>
    </citation>
    <scope>NUCLEOTIDE SEQUENCE</scope>
    <source>
        <strain evidence="2">AVDCRST_MAG42</strain>
    </source>
</reference>
<gene>
    <name evidence="2" type="ORF">AVDCRST_MAG42-1273</name>
</gene>
<keyword evidence="1" id="KW-0732">Signal</keyword>
<sequence>MDYRSISLCVSGLLLAAQIAGAEPTNIAEDDAAHSGYSGSWGNDKNGGSGFAAWITTSEGTGADQHAGFFIADTSSNQDLNGIAKENKAFGMFANGAGFEQAVAYRAFNKPLEVGDSFSFMLETGGFEKKSDKDTAGGGAIGLVLRSGTASSTPADYNAGAMFEFGHYQGTTNYQIHDGSPNADSGVAFTDSGVIVTMTLTGSDTYDLEIQTAKDKNLTKLSGRKLKSSGSIESMAVFNRNGEKNDAYFNGFQISREAK</sequence>
<feature type="signal peptide" evidence="1">
    <location>
        <begin position="1"/>
        <end position="22"/>
    </location>
</feature>
<dbReference type="AlphaFoldDB" id="A0A6J4HV57"/>
<dbReference type="EMBL" id="CADCTA010000055">
    <property type="protein sequence ID" value="CAA9233775.1"/>
    <property type="molecule type" value="Genomic_DNA"/>
</dbReference>
<evidence type="ECO:0000256" key="1">
    <source>
        <dbReference type="SAM" id="SignalP"/>
    </source>
</evidence>
<name>A0A6J4HV57_9BACT</name>
<feature type="chain" id="PRO_5027050499" evidence="1">
    <location>
        <begin position="23"/>
        <end position="259"/>
    </location>
</feature>